<accession>A0A846YBB4</accession>
<feature type="region of interest" description="Disordered" evidence="1">
    <location>
        <begin position="121"/>
        <end position="165"/>
    </location>
</feature>
<reference evidence="2 3" key="1">
    <citation type="submission" date="2020-04" db="EMBL/GenBank/DDBJ databases">
        <title>MicrobeNet Type strains.</title>
        <authorList>
            <person name="Nicholson A.C."/>
        </authorList>
    </citation>
    <scope>NUCLEOTIDE SEQUENCE [LARGE SCALE GENOMIC DNA]</scope>
    <source>
        <strain evidence="2 3">JCM 3332</strain>
    </source>
</reference>
<dbReference type="AlphaFoldDB" id="A0A846YBB4"/>
<gene>
    <name evidence="2" type="ORF">HGA15_12220</name>
</gene>
<dbReference type="Proteomes" id="UP000570678">
    <property type="component" value="Unassembled WGS sequence"/>
</dbReference>
<dbReference type="SUPFAM" id="SSF82607">
    <property type="entry name" value="YbaB-like"/>
    <property type="match status" value="1"/>
</dbReference>
<dbReference type="InterPro" id="IPR036894">
    <property type="entry name" value="YbaB-like_sf"/>
</dbReference>
<dbReference type="InterPro" id="IPR004401">
    <property type="entry name" value="YbaB/EbfC"/>
</dbReference>
<evidence type="ECO:0000313" key="2">
    <source>
        <dbReference type="EMBL" id="NKY56906.1"/>
    </source>
</evidence>
<organism evidence="2 3">
    <name type="scientific">Nocardia flavorosea</name>
    <dbReference type="NCBI Taxonomy" id="53429"/>
    <lineage>
        <taxon>Bacteria</taxon>
        <taxon>Bacillati</taxon>
        <taxon>Actinomycetota</taxon>
        <taxon>Actinomycetes</taxon>
        <taxon>Mycobacteriales</taxon>
        <taxon>Nocardiaceae</taxon>
        <taxon>Nocardia</taxon>
    </lineage>
</organism>
<feature type="compositionally biased region" description="Polar residues" evidence="1">
    <location>
        <begin position="130"/>
        <end position="141"/>
    </location>
</feature>
<sequence length="165" mass="17637">MTNERAKADLAAILDGVQEQMRTIAELQQRRAELTATATARGKKVKVTVNADNKVIDVKFSSDIDELTYSEIAKAVIEAAQRACTEVARETAGLMAPLDSQRARMPKLSDLVEDLAGIEIPDPVDAPLTRPNNRDTQTISDGSAAPDTAGPESRGRGGSATDSSW</sequence>
<name>A0A846YBB4_9NOCA</name>
<evidence type="ECO:0000256" key="1">
    <source>
        <dbReference type="SAM" id="MobiDB-lite"/>
    </source>
</evidence>
<comment type="caution">
    <text evidence="2">The sequence shown here is derived from an EMBL/GenBank/DDBJ whole genome shotgun (WGS) entry which is preliminary data.</text>
</comment>
<dbReference type="Pfam" id="PF02575">
    <property type="entry name" value="YbaB_DNA_bd"/>
    <property type="match status" value="1"/>
</dbReference>
<dbReference type="Gene3D" id="3.30.1310.10">
    <property type="entry name" value="Nucleoid-associated protein YbaB-like domain"/>
    <property type="match status" value="1"/>
</dbReference>
<protein>
    <submittedName>
        <fullName evidence="2">YbaB/EbfC family nucleoid-associated protein</fullName>
    </submittedName>
</protein>
<proteinExistence type="predicted"/>
<dbReference type="EMBL" id="JAAXOT010000005">
    <property type="protein sequence ID" value="NKY56906.1"/>
    <property type="molecule type" value="Genomic_DNA"/>
</dbReference>
<dbReference type="RefSeq" id="WP_062977157.1">
    <property type="nucleotide sequence ID" value="NZ_JAAXOT010000005.1"/>
</dbReference>
<dbReference type="GO" id="GO:0003677">
    <property type="term" value="F:DNA binding"/>
    <property type="evidence" value="ECO:0007669"/>
    <property type="project" value="InterPro"/>
</dbReference>
<evidence type="ECO:0000313" key="3">
    <source>
        <dbReference type="Proteomes" id="UP000570678"/>
    </source>
</evidence>
<keyword evidence="3" id="KW-1185">Reference proteome</keyword>